<keyword evidence="5" id="KW-1185">Reference proteome</keyword>
<gene>
    <name evidence="4" type="ORF">IDH44_04790</name>
</gene>
<evidence type="ECO:0000256" key="1">
    <source>
        <dbReference type="SAM" id="MobiDB-lite"/>
    </source>
</evidence>
<dbReference type="SUPFAM" id="SSF54001">
    <property type="entry name" value="Cysteine proteinases"/>
    <property type="match status" value="1"/>
</dbReference>
<sequence>MHPVFDAVRRYLAQEWYRKLKYLFVAILLWQWFFSLEDYWWEETFQIVFVVLALSTAAEMLLAGRRWVRLLLQLLALIAINIHYTGYAWVPRSDEPWRESVAWRDWFSANLTQLEPFLWISLGVWLLYQFAALWTITRMQVLMLVSICLLTLLVADSFSPLLLWDNVAWTVFVGLAWLIAEHLWRFQSKHPESWKHLLQYPVSLIMPTLLVLALVMASGLFVPNIAPVFKDPYTAWKESRGETVPSFVGDKGLSGSPADNAGDSRSGYSRGDSELGDGFQFDYSPIMEITTTRRSYWRGETKGLYTGTGWEDGSAERRESSVIGLMNEEELQRLGGPGADVETIEVAQTVTMLREDALPVLFGAAPISRLMSLGDGEAQVRIPGRVAWLPYSWELRWPEEDERAAYPQVYSIVSEVPILDEEGLRAAAAELDSSQQRQTYLQLPDGLPQRVMDLAEEITAAAESDYERMRALEDYLKLTFPYTNTPDLSRRESDDFVDAFLFEVQEGYCDYYSSALAVMGRTIGVPTRWVKGYAPGVLPADPFMESMPDELELNPEGSGTYTVRNADAHSWVEAYFEGYGWIAFEPTAGFSFPYSYAEEEPEVSVEEVEPAAPVESAPETAPDRRTNWMPFVGAAMVALLAAWTVLRRRQLLASARNWRLRHYTANQRIVWEMERLLRDCRRKGLQYAEHETLREAIRRWGGERSYLLDDFQAVLQSFELAKYSGRLVTSEEAELAAARIKQLREKL</sequence>
<accession>A0A927BPT7</accession>
<keyword evidence="2" id="KW-1133">Transmembrane helix</keyword>
<feature type="transmembrane region" description="Helical" evidence="2">
    <location>
        <begin position="116"/>
        <end position="134"/>
    </location>
</feature>
<dbReference type="Pfam" id="PF13559">
    <property type="entry name" value="DUF4129"/>
    <property type="match status" value="1"/>
</dbReference>
<feature type="transmembrane region" description="Helical" evidence="2">
    <location>
        <begin position="47"/>
        <end position="63"/>
    </location>
</feature>
<evidence type="ECO:0000256" key="2">
    <source>
        <dbReference type="SAM" id="Phobius"/>
    </source>
</evidence>
<feature type="transmembrane region" description="Helical" evidence="2">
    <location>
        <begin position="198"/>
        <end position="222"/>
    </location>
</feature>
<feature type="transmembrane region" description="Helical" evidence="2">
    <location>
        <begin position="141"/>
        <end position="161"/>
    </location>
</feature>
<comment type="caution">
    <text evidence="4">The sequence shown here is derived from an EMBL/GenBank/DDBJ whole genome shotgun (WGS) entry which is preliminary data.</text>
</comment>
<dbReference type="PANTHER" id="PTHR42736">
    <property type="entry name" value="PROTEIN-GLUTAMINE GAMMA-GLUTAMYLTRANSFERASE"/>
    <property type="match status" value="1"/>
</dbReference>
<feature type="domain" description="Transglutaminase-like" evidence="3">
    <location>
        <begin position="501"/>
        <end position="588"/>
    </location>
</feature>
<dbReference type="Proteomes" id="UP000621560">
    <property type="component" value="Unassembled WGS sequence"/>
</dbReference>
<feature type="transmembrane region" description="Helical" evidence="2">
    <location>
        <begin position="20"/>
        <end position="41"/>
    </location>
</feature>
<keyword evidence="2" id="KW-0472">Membrane</keyword>
<evidence type="ECO:0000259" key="3">
    <source>
        <dbReference type="SMART" id="SM00460"/>
    </source>
</evidence>
<feature type="transmembrane region" description="Helical" evidence="2">
    <location>
        <begin position="70"/>
        <end position="90"/>
    </location>
</feature>
<evidence type="ECO:0000313" key="5">
    <source>
        <dbReference type="Proteomes" id="UP000621560"/>
    </source>
</evidence>
<dbReference type="InterPro" id="IPR038765">
    <property type="entry name" value="Papain-like_cys_pep_sf"/>
</dbReference>
<dbReference type="Gene3D" id="3.10.620.30">
    <property type="match status" value="1"/>
</dbReference>
<evidence type="ECO:0000313" key="4">
    <source>
        <dbReference type="EMBL" id="MBD2844498.1"/>
    </source>
</evidence>
<dbReference type="RefSeq" id="WP_190915233.1">
    <property type="nucleotide sequence ID" value="NZ_JACXIZ010000011.1"/>
</dbReference>
<proteinExistence type="predicted"/>
<dbReference type="InterPro" id="IPR002931">
    <property type="entry name" value="Transglutaminase-like"/>
</dbReference>
<dbReference type="Pfam" id="PF01841">
    <property type="entry name" value="Transglut_core"/>
    <property type="match status" value="1"/>
</dbReference>
<dbReference type="AlphaFoldDB" id="A0A927BPT7"/>
<dbReference type="InterPro" id="IPR025403">
    <property type="entry name" value="TgpA-like_C"/>
</dbReference>
<dbReference type="SMART" id="SM00460">
    <property type="entry name" value="TGc"/>
    <property type="match status" value="1"/>
</dbReference>
<dbReference type="EMBL" id="JACXIZ010000011">
    <property type="protein sequence ID" value="MBD2844498.1"/>
    <property type="molecule type" value="Genomic_DNA"/>
</dbReference>
<protein>
    <submittedName>
        <fullName evidence="4">Transglutaminase domain-containing protein</fullName>
    </submittedName>
</protein>
<name>A0A927BPT7_9BACL</name>
<keyword evidence="2" id="KW-0812">Transmembrane</keyword>
<feature type="region of interest" description="Disordered" evidence="1">
    <location>
        <begin position="247"/>
        <end position="273"/>
    </location>
</feature>
<reference evidence="4" key="1">
    <citation type="submission" date="2020-09" db="EMBL/GenBank/DDBJ databases">
        <title>A novel bacterium of genus Paenibacillus, isolated from South China Sea.</title>
        <authorList>
            <person name="Huang H."/>
            <person name="Mo K."/>
            <person name="Hu Y."/>
        </authorList>
    </citation>
    <scope>NUCLEOTIDE SEQUENCE</scope>
    <source>
        <strain evidence="4">IB182496</strain>
    </source>
</reference>
<dbReference type="PANTHER" id="PTHR42736:SF1">
    <property type="entry name" value="PROTEIN-GLUTAMINE GAMMA-GLUTAMYLTRANSFERASE"/>
    <property type="match status" value="1"/>
</dbReference>
<organism evidence="4 5">
    <name type="scientific">Paenibacillus sabuli</name>
    <dbReference type="NCBI Taxonomy" id="2772509"/>
    <lineage>
        <taxon>Bacteria</taxon>
        <taxon>Bacillati</taxon>
        <taxon>Bacillota</taxon>
        <taxon>Bacilli</taxon>
        <taxon>Bacillales</taxon>
        <taxon>Paenibacillaceae</taxon>
        <taxon>Paenibacillus</taxon>
    </lineage>
</organism>
<dbReference type="InterPro" id="IPR052901">
    <property type="entry name" value="Bact_TGase-like"/>
</dbReference>
<feature type="transmembrane region" description="Helical" evidence="2">
    <location>
        <begin position="167"/>
        <end position="186"/>
    </location>
</feature>